<sequence length="98" mass="10534">MALHASRSTSLRSDLRSISTTANFNLITPSLCDDGHDSPWVNGQLGGVTGANTFMQKWAPIIASSLAFQKDDLLIINFDEGDYATVTVTASIIWCSLA</sequence>
<reference evidence="1 2" key="1">
    <citation type="submission" date="2020-10" db="EMBL/GenBank/DDBJ databases">
        <authorList>
            <person name="Peeters C."/>
        </authorList>
    </citation>
    <scope>NUCLEOTIDE SEQUENCE [LARGE SCALE GENOMIC DNA]</scope>
    <source>
        <strain evidence="1 2">LMG 28140</strain>
    </source>
</reference>
<accession>A0ABN7I079</accession>
<dbReference type="Proteomes" id="UP000598032">
    <property type="component" value="Unassembled WGS sequence"/>
</dbReference>
<comment type="caution">
    <text evidence="1">The sequence shown here is derived from an EMBL/GenBank/DDBJ whole genome shotgun (WGS) entry which is preliminary data.</text>
</comment>
<dbReference type="RefSeq" id="WP_236591959.1">
    <property type="nucleotide sequence ID" value="NZ_CAJHCP010000007.1"/>
</dbReference>
<organism evidence="1 2">
    <name type="scientific">Paraburkholderia metrosideri</name>
    <dbReference type="NCBI Taxonomy" id="580937"/>
    <lineage>
        <taxon>Bacteria</taxon>
        <taxon>Pseudomonadati</taxon>
        <taxon>Pseudomonadota</taxon>
        <taxon>Betaproteobacteria</taxon>
        <taxon>Burkholderiales</taxon>
        <taxon>Burkholderiaceae</taxon>
        <taxon>Paraburkholderia</taxon>
    </lineage>
</organism>
<gene>
    <name evidence="1" type="ORF">LMG28140_03291</name>
</gene>
<name>A0ABN7I079_9BURK</name>
<protein>
    <submittedName>
        <fullName evidence="1">Uncharacterized protein</fullName>
    </submittedName>
</protein>
<evidence type="ECO:0000313" key="2">
    <source>
        <dbReference type="Proteomes" id="UP000598032"/>
    </source>
</evidence>
<dbReference type="EMBL" id="CAJHCP010000007">
    <property type="protein sequence ID" value="CAD6538754.1"/>
    <property type="molecule type" value="Genomic_DNA"/>
</dbReference>
<proteinExistence type="predicted"/>
<evidence type="ECO:0000313" key="1">
    <source>
        <dbReference type="EMBL" id="CAD6538754.1"/>
    </source>
</evidence>
<keyword evidence="2" id="KW-1185">Reference proteome</keyword>